<comment type="caution">
    <text evidence="1">The sequence shown here is derived from an EMBL/GenBank/DDBJ whole genome shotgun (WGS) entry which is preliminary data.</text>
</comment>
<dbReference type="AlphaFoldDB" id="A0A8J3F9W3"/>
<reference evidence="1" key="2">
    <citation type="submission" date="2020-09" db="EMBL/GenBank/DDBJ databases">
        <authorList>
            <person name="Sun Q."/>
            <person name="Ohkuma M."/>
        </authorList>
    </citation>
    <scope>NUCLEOTIDE SEQUENCE</scope>
    <source>
        <strain evidence="1">JCM 3090</strain>
    </source>
</reference>
<proteinExistence type="predicted"/>
<keyword evidence="2" id="KW-1185">Reference proteome</keyword>
<protein>
    <submittedName>
        <fullName evidence="1">Uncharacterized protein</fullName>
    </submittedName>
</protein>
<dbReference type="RefSeq" id="WP_189169725.1">
    <property type="nucleotide sequence ID" value="NZ_BMQB01000003.1"/>
</dbReference>
<evidence type="ECO:0000313" key="1">
    <source>
        <dbReference type="EMBL" id="GGJ89725.1"/>
    </source>
</evidence>
<sequence>MDISVQSVNNGIASTNEERWVRVKGRPEGANIGRVIGSREMDHGVGHCSFILFEETGEVATYRSRDTEPAPKPA</sequence>
<evidence type="ECO:0000313" key="2">
    <source>
        <dbReference type="Proteomes" id="UP000649739"/>
    </source>
</evidence>
<name>A0A8J3F9W3_9ACTN</name>
<dbReference type="EMBL" id="BMQB01000003">
    <property type="protein sequence ID" value="GGJ89725.1"/>
    <property type="molecule type" value="Genomic_DNA"/>
</dbReference>
<gene>
    <name evidence="1" type="ORF">GCM10010123_19400</name>
</gene>
<organism evidence="1 2">
    <name type="scientific">Pilimelia anulata</name>
    <dbReference type="NCBI Taxonomy" id="53371"/>
    <lineage>
        <taxon>Bacteria</taxon>
        <taxon>Bacillati</taxon>
        <taxon>Actinomycetota</taxon>
        <taxon>Actinomycetes</taxon>
        <taxon>Micromonosporales</taxon>
        <taxon>Micromonosporaceae</taxon>
        <taxon>Pilimelia</taxon>
    </lineage>
</organism>
<dbReference type="Proteomes" id="UP000649739">
    <property type="component" value="Unassembled WGS sequence"/>
</dbReference>
<accession>A0A8J3F9W3</accession>
<reference evidence="1" key="1">
    <citation type="journal article" date="2014" name="Int. J. Syst. Evol. Microbiol.">
        <title>Complete genome sequence of Corynebacterium casei LMG S-19264T (=DSM 44701T), isolated from a smear-ripened cheese.</title>
        <authorList>
            <consortium name="US DOE Joint Genome Institute (JGI-PGF)"/>
            <person name="Walter F."/>
            <person name="Albersmeier A."/>
            <person name="Kalinowski J."/>
            <person name="Ruckert C."/>
        </authorList>
    </citation>
    <scope>NUCLEOTIDE SEQUENCE</scope>
    <source>
        <strain evidence="1">JCM 3090</strain>
    </source>
</reference>